<reference evidence="6" key="1">
    <citation type="journal article" date="2021" name="ISME J.">
        <title>Fine-scale metabolic discontinuity in a stratified prokaryote microbiome of a Red Sea deep halocline.</title>
        <authorList>
            <person name="Michoud G."/>
            <person name="Ngugi D.K."/>
            <person name="Barozzi A."/>
            <person name="Merlino G."/>
            <person name="Calleja M.L."/>
            <person name="Delgado-Huertas A."/>
            <person name="Moran X.A.G."/>
            <person name="Daffonchio D."/>
        </authorList>
    </citation>
    <scope>NUCLEOTIDE SEQUENCE</scope>
    <source>
        <strain evidence="6">SuakinDeep_MAG55_1</strain>
    </source>
</reference>
<dbReference type="Gene3D" id="3.30.930.10">
    <property type="entry name" value="Bira Bifunctional Protein, Domain 2"/>
    <property type="match status" value="1"/>
</dbReference>
<dbReference type="CDD" id="cd16442">
    <property type="entry name" value="BPL"/>
    <property type="match status" value="1"/>
</dbReference>
<dbReference type="InterPro" id="IPR045864">
    <property type="entry name" value="aa-tRNA-synth_II/BPL/LPL"/>
</dbReference>
<evidence type="ECO:0000256" key="2">
    <source>
        <dbReference type="ARBA" id="ARBA00023267"/>
    </source>
</evidence>
<evidence type="ECO:0000259" key="5">
    <source>
        <dbReference type="PROSITE" id="PS51733"/>
    </source>
</evidence>
<dbReference type="PANTHER" id="PTHR12835:SF5">
    <property type="entry name" value="BIOTIN--PROTEIN LIGASE"/>
    <property type="match status" value="1"/>
</dbReference>
<name>A0A941W4T5_9BACT</name>
<dbReference type="EC" id="6.3.4.15" evidence="3"/>
<keyword evidence="1 6" id="KW-0436">Ligase</keyword>
<protein>
    <recommendedName>
        <fullName evidence="3">biotin--[biotin carboxyl-carrier protein] ligase</fullName>
        <ecNumber evidence="3">6.3.4.15</ecNumber>
    </recommendedName>
</protein>
<dbReference type="InterPro" id="IPR003142">
    <property type="entry name" value="BPL_C"/>
</dbReference>
<dbReference type="EMBL" id="JAANXD010000082">
    <property type="protein sequence ID" value="MBS1259147.1"/>
    <property type="molecule type" value="Genomic_DNA"/>
</dbReference>
<dbReference type="InterPro" id="IPR004408">
    <property type="entry name" value="Biotin_CoA_COase_ligase"/>
</dbReference>
<evidence type="ECO:0000256" key="4">
    <source>
        <dbReference type="ARBA" id="ARBA00047846"/>
    </source>
</evidence>
<dbReference type="Pfam" id="PF03099">
    <property type="entry name" value="BPL_LplA_LipB"/>
    <property type="match status" value="1"/>
</dbReference>
<evidence type="ECO:0000313" key="7">
    <source>
        <dbReference type="Proteomes" id="UP000722750"/>
    </source>
</evidence>
<dbReference type="Pfam" id="PF02237">
    <property type="entry name" value="BPL_C"/>
    <property type="match status" value="1"/>
</dbReference>
<dbReference type="PANTHER" id="PTHR12835">
    <property type="entry name" value="BIOTIN PROTEIN LIGASE"/>
    <property type="match status" value="1"/>
</dbReference>
<dbReference type="NCBIfam" id="TIGR00121">
    <property type="entry name" value="birA_ligase"/>
    <property type="match status" value="1"/>
</dbReference>
<accession>A0A941W4T5</accession>
<dbReference type="SUPFAM" id="SSF55681">
    <property type="entry name" value="Class II aaRS and biotin synthetases"/>
    <property type="match status" value="1"/>
</dbReference>
<sequence>MENDLKPEITKPGGVVYTIYKYASLDSTNEFLRQHCTTLADYSVIWADEQTHGHGRFTRVWNSVPGQDLTFSILLPLTSLEHKLRQNITQIAALSVAQLLEVYGLKPAVKWPNDVLVQGKKISGILCEVVESNKNVYGILGIGLNVNSMEESLAVVGIPATSLRCELHQKVIRLELLKKLLEIIINCFNVLCQSGFTQNRLELKKRLAFINEQIVFTDIKRESYSGRIIDLNEDGTLLFECEKRGIISLNSGEIAFNNLYLKRDYQ</sequence>
<gene>
    <name evidence="6" type="ORF">MAG551_02213</name>
</gene>
<comment type="catalytic activity">
    <reaction evidence="4">
        <text>biotin + L-lysyl-[protein] + ATP = N(6)-biotinyl-L-lysyl-[protein] + AMP + diphosphate + H(+)</text>
        <dbReference type="Rhea" id="RHEA:11756"/>
        <dbReference type="Rhea" id="RHEA-COMP:9752"/>
        <dbReference type="Rhea" id="RHEA-COMP:10505"/>
        <dbReference type="ChEBI" id="CHEBI:15378"/>
        <dbReference type="ChEBI" id="CHEBI:29969"/>
        <dbReference type="ChEBI" id="CHEBI:30616"/>
        <dbReference type="ChEBI" id="CHEBI:33019"/>
        <dbReference type="ChEBI" id="CHEBI:57586"/>
        <dbReference type="ChEBI" id="CHEBI:83144"/>
        <dbReference type="ChEBI" id="CHEBI:456215"/>
        <dbReference type="EC" id="6.3.4.15"/>
    </reaction>
</comment>
<organism evidence="6 7">
    <name type="scientific">Candidatus Scalindua arabica</name>
    <dbReference type="NCBI Taxonomy" id="1127984"/>
    <lineage>
        <taxon>Bacteria</taxon>
        <taxon>Pseudomonadati</taxon>
        <taxon>Planctomycetota</taxon>
        <taxon>Candidatus Brocadiia</taxon>
        <taxon>Candidatus Brocadiales</taxon>
        <taxon>Candidatus Scalinduaceae</taxon>
        <taxon>Candidatus Scalindua</taxon>
    </lineage>
</organism>
<keyword evidence="2" id="KW-0092">Biotin</keyword>
<dbReference type="Proteomes" id="UP000722750">
    <property type="component" value="Unassembled WGS sequence"/>
</dbReference>
<dbReference type="GO" id="GO:0005737">
    <property type="term" value="C:cytoplasm"/>
    <property type="evidence" value="ECO:0007669"/>
    <property type="project" value="TreeGrafter"/>
</dbReference>
<comment type="caution">
    <text evidence="6">The sequence shown here is derived from an EMBL/GenBank/DDBJ whole genome shotgun (WGS) entry which is preliminary data.</text>
</comment>
<dbReference type="PROSITE" id="PS51733">
    <property type="entry name" value="BPL_LPL_CATALYTIC"/>
    <property type="match status" value="1"/>
</dbReference>
<proteinExistence type="predicted"/>
<dbReference type="GO" id="GO:0004077">
    <property type="term" value="F:biotin--[biotin carboxyl-carrier protein] ligase activity"/>
    <property type="evidence" value="ECO:0007669"/>
    <property type="project" value="UniProtKB-EC"/>
</dbReference>
<dbReference type="InterPro" id="IPR004143">
    <property type="entry name" value="BPL_LPL_catalytic"/>
</dbReference>
<evidence type="ECO:0000256" key="3">
    <source>
        <dbReference type="ARBA" id="ARBA00024227"/>
    </source>
</evidence>
<feature type="domain" description="BPL/LPL catalytic" evidence="5">
    <location>
        <begin position="4"/>
        <end position="192"/>
    </location>
</feature>
<evidence type="ECO:0000256" key="1">
    <source>
        <dbReference type="ARBA" id="ARBA00022598"/>
    </source>
</evidence>
<evidence type="ECO:0000313" key="6">
    <source>
        <dbReference type="EMBL" id="MBS1259147.1"/>
    </source>
</evidence>
<dbReference type="AlphaFoldDB" id="A0A941W4T5"/>